<dbReference type="Proteomes" id="UP001175271">
    <property type="component" value="Unassembled WGS sequence"/>
</dbReference>
<name>A0AA39I5S2_9BILA</name>
<evidence type="ECO:0000256" key="1">
    <source>
        <dbReference type="SAM" id="MobiDB-lite"/>
    </source>
</evidence>
<protein>
    <submittedName>
        <fullName evidence="2">Uncharacterized protein</fullName>
    </submittedName>
</protein>
<evidence type="ECO:0000313" key="2">
    <source>
        <dbReference type="EMBL" id="KAK0416874.1"/>
    </source>
</evidence>
<accession>A0AA39I5S2</accession>
<proteinExistence type="predicted"/>
<keyword evidence="3" id="KW-1185">Reference proteome</keyword>
<reference evidence="2" key="1">
    <citation type="submission" date="2023-06" db="EMBL/GenBank/DDBJ databases">
        <title>Genomic analysis of the entomopathogenic nematode Steinernema hermaphroditum.</title>
        <authorList>
            <person name="Schwarz E.M."/>
            <person name="Heppert J.K."/>
            <person name="Baniya A."/>
            <person name="Schwartz H.T."/>
            <person name="Tan C.-H."/>
            <person name="Antoshechkin I."/>
            <person name="Sternberg P.W."/>
            <person name="Goodrich-Blair H."/>
            <person name="Dillman A.R."/>
        </authorList>
    </citation>
    <scope>NUCLEOTIDE SEQUENCE</scope>
    <source>
        <strain evidence="2">PS9179</strain>
        <tissue evidence="2">Whole animal</tissue>
    </source>
</reference>
<dbReference type="EMBL" id="JAUCMV010000002">
    <property type="protein sequence ID" value="KAK0416874.1"/>
    <property type="molecule type" value="Genomic_DNA"/>
</dbReference>
<comment type="caution">
    <text evidence="2">The sequence shown here is derived from an EMBL/GenBank/DDBJ whole genome shotgun (WGS) entry which is preliminary data.</text>
</comment>
<feature type="region of interest" description="Disordered" evidence="1">
    <location>
        <begin position="1"/>
        <end position="38"/>
    </location>
</feature>
<feature type="compositionally biased region" description="Basic and acidic residues" evidence="1">
    <location>
        <begin position="23"/>
        <end position="34"/>
    </location>
</feature>
<evidence type="ECO:0000313" key="3">
    <source>
        <dbReference type="Proteomes" id="UP001175271"/>
    </source>
</evidence>
<sequence length="231" mass="25214">MHVSAHPELNTTGLNGGGHRLSRTIERSGARDASESIPTLEANANFENMSGDEAQSPKKAVHEPNDSIKCLLEAFKEAQLNADWVNRLNQVAVDVGEHEELRAVIEDMKARNLLLRKDLPMSECVKEALDKFTEIEAAKRSTAAVVSAACNAFLGRQRSPAITAKDLAISLDTVPKAIRQAVNKEGRQQRWPSDSVVEGSEIFTPATYANSVFNNPTSPFPFCFLLVNGSL</sequence>
<organism evidence="2 3">
    <name type="scientific">Steinernema hermaphroditum</name>
    <dbReference type="NCBI Taxonomy" id="289476"/>
    <lineage>
        <taxon>Eukaryota</taxon>
        <taxon>Metazoa</taxon>
        <taxon>Ecdysozoa</taxon>
        <taxon>Nematoda</taxon>
        <taxon>Chromadorea</taxon>
        <taxon>Rhabditida</taxon>
        <taxon>Tylenchina</taxon>
        <taxon>Panagrolaimomorpha</taxon>
        <taxon>Strongyloidoidea</taxon>
        <taxon>Steinernematidae</taxon>
        <taxon>Steinernema</taxon>
    </lineage>
</organism>
<dbReference type="AlphaFoldDB" id="A0AA39I5S2"/>
<gene>
    <name evidence="2" type="ORF">QR680_012731</name>
</gene>